<gene>
    <name evidence="1" type="ORF">GGQ86_000825</name>
</gene>
<dbReference type="Proteomes" id="UP001245370">
    <property type="component" value="Unassembled WGS sequence"/>
</dbReference>
<name>A0ABU1KC10_XANFL</name>
<sequence length="140" mass="14718">MMLAIRIELWPGGDKSRARTIAEATVTNISGLDDVSDYQVAALETASDVTGLPARAGGFVIPGHPRKSTVWLLVAKVAMAAARRFTPDPVLVSRDPGARLPAPRRVAPVLTDPSPVSISVLEPSKHGEIGRCPKSLGSST</sequence>
<evidence type="ECO:0000313" key="1">
    <source>
        <dbReference type="EMBL" id="MDR6332378.1"/>
    </source>
</evidence>
<comment type="caution">
    <text evidence="1">The sequence shown here is derived from an EMBL/GenBank/DDBJ whole genome shotgun (WGS) entry which is preliminary data.</text>
</comment>
<dbReference type="GeneID" id="95762339"/>
<evidence type="ECO:0000313" key="2">
    <source>
        <dbReference type="Proteomes" id="UP001245370"/>
    </source>
</evidence>
<dbReference type="EMBL" id="JAVDPY010000001">
    <property type="protein sequence ID" value="MDR6332378.1"/>
    <property type="molecule type" value="Genomic_DNA"/>
</dbReference>
<protein>
    <submittedName>
        <fullName evidence="1">Uncharacterized protein</fullName>
    </submittedName>
</protein>
<reference evidence="1 2" key="1">
    <citation type="submission" date="2023-07" db="EMBL/GenBank/DDBJ databases">
        <title>Genomic Encyclopedia of Type Strains, Phase IV (KMG-IV): sequencing the most valuable type-strain genomes for metagenomic binning, comparative biology and taxonomic classification.</title>
        <authorList>
            <person name="Goeker M."/>
        </authorList>
    </citation>
    <scope>NUCLEOTIDE SEQUENCE [LARGE SCALE GENOMIC DNA]</scope>
    <source>
        <strain evidence="1 2">DSM 338</strain>
    </source>
</reference>
<proteinExistence type="predicted"/>
<keyword evidence="2" id="KW-1185">Reference proteome</keyword>
<accession>A0ABU1KC10</accession>
<organism evidence="1 2">
    <name type="scientific">Xanthobacter flavus</name>
    <dbReference type="NCBI Taxonomy" id="281"/>
    <lineage>
        <taxon>Bacteria</taxon>
        <taxon>Pseudomonadati</taxon>
        <taxon>Pseudomonadota</taxon>
        <taxon>Alphaproteobacteria</taxon>
        <taxon>Hyphomicrobiales</taxon>
        <taxon>Xanthobacteraceae</taxon>
        <taxon>Xanthobacter</taxon>
    </lineage>
</organism>
<dbReference type="RefSeq" id="WP_281806792.1">
    <property type="nucleotide sequence ID" value="NZ_BSDO01000002.1"/>
</dbReference>